<dbReference type="SUPFAM" id="SSF46785">
    <property type="entry name" value="Winged helix' DNA-binding domain"/>
    <property type="match status" value="1"/>
</dbReference>
<proteinExistence type="predicted"/>
<dbReference type="Proteomes" id="UP000289856">
    <property type="component" value="Chromosome"/>
</dbReference>
<dbReference type="EMBL" id="AP019400">
    <property type="protein sequence ID" value="BBI30959.1"/>
    <property type="molecule type" value="Genomic_DNA"/>
</dbReference>
<reference evidence="3 4" key="1">
    <citation type="submission" date="2019-01" db="EMBL/GenBank/DDBJ databases">
        <title>Complete genome sequence of Cohnella hallensis HS21 isolated from Korean fir (Abies koreana) rhizospheric soil.</title>
        <authorList>
            <person name="Jiang L."/>
            <person name="Kang S.W."/>
            <person name="Kim S."/>
            <person name="Jung J."/>
            <person name="Kim C.Y."/>
            <person name="Kim D.H."/>
            <person name="Kim S.W."/>
            <person name="Lee J."/>
        </authorList>
    </citation>
    <scope>NUCLEOTIDE SEQUENCE [LARGE SCALE GENOMIC DNA]</scope>
    <source>
        <strain evidence="3 4">HS21</strain>
    </source>
</reference>
<dbReference type="RefSeq" id="WP_130604850.1">
    <property type="nucleotide sequence ID" value="NZ_AP019400.1"/>
</dbReference>
<dbReference type="InterPro" id="IPR011991">
    <property type="entry name" value="ArsR-like_HTH"/>
</dbReference>
<dbReference type="OrthoDB" id="155998at2"/>
<keyword evidence="1" id="KW-0238">DNA-binding</keyword>
<name>A0A3T1CYW3_9BACL</name>
<evidence type="ECO:0000259" key="2">
    <source>
        <dbReference type="Pfam" id="PF01022"/>
    </source>
</evidence>
<evidence type="ECO:0000256" key="1">
    <source>
        <dbReference type="ARBA" id="ARBA00023125"/>
    </source>
</evidence>
<dbReference type="InterPro" id="IPR036388">
    <property type="entry name" value="WH-like_DNA-bd_sf"/>
</dbReference>
<dbReference type="AlphaFoldDB" id="A0A3T1CYW3"/>
<protein>
    <submittedName>
        <fullName evidence="3">MarR family transcriptional regulator</fullName>
    </submittedName>
</protein>
<dbReference type="PANTHER" id="PTHR38600:SF2">
    <property type="entry name" value="SLL0088 PROTEIN"/>
    <property type="match status" value="1"/>
</dbReference>
<dbReference type="InterPro" id="IPR001845">
    <property type="entry name" value="HTH_ArsR_DNA-bd_dom"/>
</dbReference>
<feature type="domain" description="HTH arsR-type" evidence="2">
    <location>
        <begin position="16"/>
        <end position="59"/>
    </location>
</feature>
<accession>A0A3T1CYW3</accession>
<dbReference type="Gene3D" id="1.10.10.10">
    <property type="entry name" value="Winged helix-like DNA-binding domain superfamily/Winged helix DNA-binding domain"/>
    <property type="match status" value="1"/>
</dbReference>
<dbReference type="GO" id="GO:0003700">
    <property type="term" value="F:DNA-binding transcription factor activity"/>
    <property type="evidence" value="ECO:0007669"/>
    <property type="project" value="InterPro"/>
</dbReference>
<gene>
    <name evidence="3" type="ORF">KCTCHS21_03580</name>
</gene>
<evidence type="ECO:0000313" key="3">
    <source>
        <dbReference type="EMBL" id="BBI30959.1"/>
    </source>
</evidence>
<dbReference type="Pfam" id="PF01022">
    <property type="entry name" value="HTH_5"/>
    <property type="match status" value="1"/>
</dbReference>
<dbReference type="PANTHER" id="PTHR38600">
    <property type="entry name" value="TRANSCRIPTIONAL REGULATORY PROTEIN"/>
    <property type="match status" value="1"/>
</dbReference>
<sequence length="224" mass="25340">MKEEKQTKQEVAAVRTRRAIINLLKQEGAADAIQLSKELGVSGMAVRQHLYHLEEQQLVTFVEEPRSMGRPAKMWRLTPKANRFFPDGYADLSIHLIESMKEAFGDAGLDQLLEVRNKKLIKEYLDKAPTTLPLNEQLVALAESRTNEGYMAETIENPDGSFSFIERHCPICSVAQVCAGICRKEKEMLEQVLGDQVEVKRSEHILSGDFRCVYLIKPKATNAH</sequence>
<dbReference type="InterPro" id="IPR036390">
    <property type="entry name" value="WH_DNA-bd_sf"/>
</dbReference>
<organism evidence="3 4">
    <name type="scientific">Cohnella abietis</name>
    <dbReference type="NCBI Taxonomy" id="2507935"/>
    <lineage>
        <taxon>Bacteria</taxon>
        <taxon>Bacillati</taxon>
        <taxon>Bacillota</taxon>
        <taxon>Bacilli</taxon>
        <taxon>Bacillales</taxon>
        <taxon>Paenibacillaceae</taxon>
        <taxon>Cohnella</taxon>
    </lineage>
</organism>
<dbReference type="GO" id="GO:0003677">
    <property type="term" value="F:DNA binding"/>
    <property type="evidence" value="ECO:0007669"/>
    <property type="project" value="UniProtKB-KW"/>
</dbReference>
<dbReference type="KEGG" id="cohn:KCTCHS21_03580"/>
<dbReference type="CDD" id="cd00090">
    <property type="entry name" value="HTH_ARSR"/>
    <property type="match status" value="1"/>
</dbReference>
<keyword evidence="4" id="KW-1185">Reference proteome</keyword>
<evidence type="ECO:0000313" key="4">
    <source>
        <dbReference type="Proteomes" id="UP000289856"/>
    </source>
</evidence>